<evidence type="ECO:0000256" key="3">
    <source>
        <dbReference type="ARBA" id="ARBA00023015"/>
    </source>
</evidence>
<evidence type="ECO:0000256" key="4">
    <source>
        <dbReference type="ARBA" id="ARBA00023125"/>
    </source>
</evidence>
<keyword evidence="3" id="KW-0805">Transcription regulation</keyword>
<dbReference type="PROSITE" id="PS50863">
    <property type="entry name" value="B3"/>
    <property type="match status" value="3"/>
</dbReference>
<protein>
    <submittedName>
        <fullName evidence="8">B3 DNA binding domain</fullName>
    </submittedName>
</protein>
<keyword evidence="6" id="KW-0539">Nucleus</keyword>
<dbReference type="SUPFAM" id="SSF101936">
    <property type="entry name" value="DNA-binding pseudobarrel domain"/>
    <property type="match status" value="3"/>
</dbReference>
<feature type="domain" description="TF-B3" evidence="7">
    <location>
        <begin position="17"/>
        <end position="87"/>
    </location>
</feature>
<keyword evidence="5" id="KW-0804">Transcription</keyword>
<evidence type="ECO:0000256" key="6">
    <source>
        <dbReference type="ARBA" id="ARBA00023242"/>
    </source>
</evidence>
<keyword evidence="2" id="KW-0677">Repeat</keyword>
<accession>A0AAN8YTX6</accession>
<dbReference type="InterPro" id="IPR003340">
    <property type="entry name" value="B3_DNA-bd"/>
</dbReference>
<dbReference type="EMBL" id="JBAMMX010000027">
    <property type="protein sequence ID" value="KAK6912450.1"/>
    <property type="molecule type" value="Genomic_DNA"/>
</dbReference>
<evidence type="ECO:0000256" key="1">
    <source>
        <dbReference type="ARBA" id="ARBA00004123"/>
    </source>
</evidence>
<dbReference type="SMART" id="SM01019">
    <property type="entry name" value="B3"/>
    <property type="match status" value="3"/>
</dbReference>
<proteinExistence type="predicted"/>
<organism evidence="8 9">
    <name type="scientific">Dillenia turbinata</name>
    <dbReference type="NCBI Taxonomy" id="194707"/>
    <lineage>
        <taxon>Eukaryota</taxon>
        <taxon>Viridiplantae</taxon>
        <taxon>Streptophyta</taxon>
        <taxon>Embryophyta</taxon>
        <taxon>Tracheophyta</taxon>
        <taxon>Spermatophyta</taxon>
        <taxon>Magnoliopsida</taxon>
        <taxon>eudicotyledons</taxon>
        <taxon>Gunneridae</taxon>
        <taxon>Pentapetalae</taxon>
        <taxon>Dilleniales</taxon>
        <taxon>Dilleniaceae</taxon>
        <taxon>Dillenia</taxon>
    </lineage>
</organism>
<evidence type="ECO:0000256" key="5">
    <source>
        <dbReference type="ARBA" id="ARBA00023163"/>
    </source>
</evidence>
<comment type="caution">
    <text evidence="8">The sequence shown here is derived from an EMBL/GenBank/DDBJ whole genome shotgun (WGS) entry which is preliminary data.</text>
</comment>
<evidence type="ECO:0000313" key="8">
    <source>
        <dbReference type="EMBL" id="KAK6912450.1"/>
    </source>
</evidence>
<name>A0AAN8YTX6_9MAGN</name>
<dbReference type="Pfam" id="PF02362">
    <property type="entry name" value="B3"/>
    <property type="match status" value="3"/>
</dbReference>
<keyword evidence="9" id="KW-1185">Reference proteome</keyword>
<dbReference type="InterPro" id="IPR015300">
    <property type="entry name" value="DNA-bd_pseudobarrel_sf"/>
</dbReference>
<evidence type="ECO:0000313" key="9">
    <source>
        <dbReference type="Proteomes" id="UP001370490"/>
    </source>
</evidence>
<dbReference type="InterPro" id="IPR039218">
    <property type="entry name" value="REM_fam"/>
</dbReference>
<dbReference type="PANTHER" id="PTHR31674">
    <property type="entry name" value="B3 DOMAIN-CONTAINING PROTEIN REM-LIKE 3-RELATED"/>
    <property type="match status" value="1"/>
</dbReference>
<dbReference type="AlphaFoldDB" id="A0AAN8YTX6"/>
<evidence type="ECO:0000256" key="2">
    <source>
        <dbReference type="ARBA" id="ARBA00022737"/>
    </source>
</evidence>
<comment type="subcellular location">
    <subcellularLocation>
        <location evidence="1">Nucleus</location>
    </subcellularLocation>
</comment>
<reference evidence="8 9" key="1">
    <citation type="submission" date="2023-12" db="EMBL/GenBank/DDBJ databases">
        <title>A high-quality genome assembly for Dillenia turbinata (Dilleniales).</title>
        <authorList>
            <person name="Chanderbali A."/>
        </authorList>
    </citation>
    <scope>NUCLEOTIDE SEQUENCE [LARGE SCALE GENOMIC DNA]</scope>
    <source>
        <strain evidence="8">LSX21</strain>
        <tissue evidence="8">Leaf</tissue>
    </source>
</reference>
<dbReference type="Proteomes" id="UP001370490">
    <property type="component" value="Unassembled WGS sequence"/>
</dbReference>
<dbReference type="GO" id="GO:0005634">
    <property type="term" value="C:nucleus"/>
    <property type="evidence" value="ECO:0007669"/>
    <property type="project" value="UniProtKB-SubCell"/>
</dbReference>
<evidence type="ECO:0000259" key="7">
    <source>
        <dbReference type="PROSITE" id="PS50863"/>
    </source>
</evidence>
<keyword evidence="4" id="KW-0238">DNA-binding</keyword>
<dbReference type="Gene3D" id="2.40.330.10">
    <property type="entry name" value="DNA-binding pseudobarrel domain"/>
    <property type="match status" value="3"/>
</dbReference>
<gene>
    <name evidence="8" type="ORF">RJ641_022051</name>
</gene>
<feature type="domain" description="TF-B3" evidence="7">
    <location>
        <begin position="251"/>
        <end position="348"/>
    </location>
</feature>
<feature type="domain" description="TF-B3" evidence="7">
    <location>
        <begin position="138"/>
        <end position="231"/>
    </location>
</feature>
<dbReference type="PANTHER" id="PTHR31674:SF62">
    <property type="entry name" value="B3 DOMAIN-CONTAINING PROTEIN REM14-RELATED"/>
    <property type="match status" value="1"/>
</dbReference>
<sequence length="375" mass="43338">MADSQVAASKPHFFKSIPPLFLEYLNGQVSKEAVLRSYSKKVWRVKIKDWCFEDGWTDFVKDHDLHVGDFLVFRYEGDMAFNVLNSSYAINLTWVLLLRIHDFQGREGDLIKHNHETDYPVSAPKATTSTAGHGQNPIFVTTLKPSSFSMNYQYLPKNFAKSTRRESKMILRDENHGTWPMSLIRRPYDGRVYIQSGWKIFCKAKGLNVGDTMKFELINKGKNLIINFQVLGKFSPANRQSPKETVPKRPYFTSNIKQSYLDKYRLTIPRPFARSNGLVNRCGDILLKDQKGRSWPAKMLCEKSNSQFFIGRGWSAMAKKNCVKEGDEFMLELVGEQNKLVMKYHKFSVVDDSRGWSKQEAKPNLMEECGIYHVR</sequence>
<dbReference type="GO" id="GO:0003677">
    <property type="term" value="F:DNA binding"/>
    <property type="evidence" value="ECO:0007669"/>
    <property type="project" value="UniProtKB-KW"/>
</dbReference>
<dbReference type="CDD" id="cd10017">
    <property type="entry name" value="B3_DNA"/>
    <property type="match status" value="3"/>
</dbReference>